<protein>
    <recommendedName>
        <fullName evidence="4">Probable acetyl-CoA acetyltransferase</fullName>
    </recommendedName>
</protein>
<keyword evidence="2 5" id="KW-0808">Transferase</keyword>
<dbReference type="GO" id="GO:0003988">
    <property type="term" value="F:acetyl-CoA C-acyltransferase activity"/>
    <property type="evidence" value="ECO:0007669"/>
    <property type="project" value="UniProtKB-EC"/>
</dbReference>
<dbReference type="InterPro" id="IPR002155">
    <property type="entry name" value="Thiolase"/>
</dbReference>
<sequence length="426" mass="44236">MTEDRPRVALVDGCRTPFARARRELRSSSPLDLTLGVVKALARRHDLKGSDIGTLRVGSALAYPEFSFLARETAIRLGWTTTEASSAEYACGTGLRTAVDAVLELTSGDAEVGIAGGVESTSQMPLATNAAAREFVVGSMKAGPEQRRAMLDALTAADVLPPPPAFTEPYSGVSLAEYAERLGGQWSVGREEADAFTLQSHRRAAAARDAGRFAGSIVPVDGPGGTLDHDTVPDADLSAERLAQARPLFPDLGGLVTAPSASAVTDGAAAVLVATEEGCRRHDLRPLAWIRSWAFTSHDPQDGVLLGPAFALPVALSRAGVNLADLGVIDLHEAFAAQVLANLRALDSTDFARRHLGRDEAVGAVDPAGINLWGGSIALGHPFGATGGRLLTQLAHGMVAADAELGATAMCVGGSRGVAVVLERAD</sequence>
<dbReference type="Pfam" id="PF02803">
    <property type="entry name" value="Thiolase_C"/>
    <property type="match status" value="1"/>
</dbReference>
<evidence type="ECO:0000256" key="5">
    <source>
        <dbReference type="RuleBase" id="RU003557"/>
    </source>
</evidence>
<evidence type="ECO:0000259" key="6">
    <source>
        <dbReference type="Pfam" id="PF00108"/>
    </source>
</evidence>
<name>A0ABS6UR86_9PSEU</name>
<feature type="domain" description="Thiolase N-terminal" evidence="6">
    <location>
        <begin position="8"/>
        <end position="277"/>
    </location>
</feature>
<dbReference type="NCBIfam" id="TIGR01930">
    <property type="entry name" value="AcCoA-C-Actrans"/>
    <property type="match status" value="1"/>
</dbReference>
<dbReference type="CDD" id="cd00751">
    <property type="entry name" value="thiolase"/>
    <property type="match status" value="1"/>
</dbReference>
<evidence type="ECO:0000313" key="8">
    <source>
        <dbReference type="EMBL" id="MBW0134754.1"/>
    </source>
</evidence>
<keyword evidence="9" id="KW-1185">Reference proteome</keyword>
<dbReference type="Pfam" id="PF00108">
    <property type="entry name" value="Thiolase_N"/>
    <property type="match status" value="1"/>
</dbReference>
<dbReference type="EMBL" id="JADQDK010000001">
    <property type="protein sequence ID" value="MBW0134754.1"/>
    <property type="molecule type" value="Genomic_DNA"/>
</dbReference>
<dbReference type="PANTHER" id="PTHR18919">
    <property type="entry name" value="ACETYL-COA C-ACYLTRANSFERASE"/>
    <property type="match status" value="1"/>
</dbReference>
<evidence type="ECO:0000256" key="1">
    <source>
        <dbReference type="ARBA" id="ARBA00010982"/>
    </source>
</evidence>
<accession>A0ABS6UR86</accession>
<dbReference type="PROSITE" id="PS00737">
    <property type="entry name" value="THIOLASE_2"/>
    <property type="match status" value="1"/>
</dbReference>
<dbReference type="PIRSF" id="PIRSF000429">
    <property type="entry name" value="Ac-CoA_Ac_transf"/>
    <property type="match status" value="1"/>
</dbReference>
<evidence type="ECO:0000259" key="7">
    <source>
        <dbReference type="Pfam" id="PF02803"/>
    </source>
</evidence>
<evidence type="ECO:0000256" key="2">
    <source>
        <dbReference type="ARBA" id="ARBA00022679"/>
    </source>
</evidence>
<dbReference type="InterPro" id="IPR020616">
    <property type="entry name" value="Thiolase_N"/>
</dbReference>
<evidence type="ECO:0000256" key="4">
    <source>
        <dbReference type="ARBA" id="ARBA00040529"/>
    </source>
</evidence>
<organism evidence="8 9">
    <name type="scientific">Pseudonocardia abyssalis</name>
    <dbReference type="NCBI Taxonomy" id="2792008"/>
    <lineage>
        <taxon>Bacteria</taxon>
        <taxon>Bacillati</taxon>
        <taxon>Actinomycetota</taxon>
        <taxon>Actinomycetes</taxon>
        <taxon>Pseudonocardiales</taxon>
        <taxon>Pseudonocardiaceae</taxon>
        <taxon>Pseudonocardia</taxon>
    </lineage>
</organism>
<feature type="domain" description="Thiolase C-terminal" evidence="7">
    <location>
        <begin position="285"/>
        <end position="424"/>
    </location>
</feature>
<keyword evidence="3 5" id="KW-0012">Acyltransferase</keyword>
<dbReference type="RefSeq" id="WP_218605615.1">
    <property type="nucleotide sequence ID" value="NZ_JADQDJ010000387.1"/>
</dbReference>
<evidence type="ECO:0000256" key="3">
    <source>
        <dbReference type="ARBA" id="ARBA00023315"/>
    </source>
</evidence>
<dbReference type="Proteomes" id="UP000694287">
    <property type="component" value="Unassembled WGS sequence"/>
</dbReference>
<gene>
    <name evidence="8" type="ORF">I4I81_10850</name>
</gene>
<evidence type="ECO:0000313" key="9">
    <source>
        <dbReference type="Proteomes" id="UP000694287"/>
    </source>
</evidence>
<dbReference type="InterPro" id="IPR020617">
    <property type="entry name" value="Thiolase_C"/>
</dbReference>
<dbReference type="InterPro" id="IPR020613">
    <property type="entry name" value="Thiolase_CS"/>
</dbReference>
<comment type="similarity">
    <text evidence="1 5">Belongs to the thiolase-like superfamily. Thiolase family.</text>
</comment>
<dbReference type="PANTHER" id="PTHR18919:SF107">
    <property type="entry name" value="ACETYL-COA ACETYLTRANSFERASE, CYTOSOLIC"/>
    <property type="match status" value="1"/>
</dbReference>
<proteinExistence type="inferred from homology"/>
<comment type="caution">
    <text evidence="8">The sequence shown here is derived from an EMBL/GenBank/DDBJ whole genome shotgun (WGS) entry which is preliminary data.</text>
</comment>
<reference evidence="8 9" key="1">
    <citation type="submission" date="2020-11" db="EMBL/GenBank/DDBJ databases">
        <title>Pseudonocardia abyssalis sp. nov. and Pseudonocardia oceani sp. nov., description and phylogenomic analysis of two novel actinomycetes isolated from the deep Southern Ocean.</title>
        <authorList>
            <person name="Parra J."/>
        </authorList>
    </citation>
    <scope>NUCLEOTIDE SEQUENCE [LARGE SCALE GENOMIC DNA]</scope>
    <source>
        <strain evidence="8 9">KRD-168</strain>
    </source>
</reference>